<evidence type="ECO:0008006" key="4">
    <source>
        <dbReference type="Google" id="ProtNLM"/>
    </source>
</evidence>
<feature type="coiled-coil region" evidence="1">
    <location>
        <begin position="62"/>
        <end position="89"/>
    </location>
</feature>
<organism evidence="2 3">
    <name type="scientific">Thauera mechernichensis</name>
    <dbReference type="NCBI Taxonomy" id="82788"/>
    <lineage>
        <taxon>Bacteria</taxon>
        <taxon>Pseudomonadati</taxon>
        <taxon>Pseudomonadota</taxon>
        <taxon>Betaproteobacteria</taxon>
        <taxon>Rhodocyclales</taxon>
        <taxon>Zoogloeaceae</taxon>
        <taxon>Thauera</taxon>
    </lineage>
</organism>
<evidence type="ECO:0000313" key="3">
    <source>
        <dbReference type="Proteomes" id="UP001597158"/>
    </source>
</evidence>
<dbReference type="Proteomes" id="UP001597158">
    <property type="component" value="Unassembled WGS sequence"/>
</dbReference>
<reference evidence="3" key="1">
    <citation type="journal article" date="2019" name="Int. J. Syst. Evol. Microbiol.">
        <title>The Global Catalogue of Microorganisms (GCM) 10K type strain sequencing project: providing services to taxonomists for standard genome sequencing and annotation.</title>
        <authorList>
            <consortium name="The Broad Institute Genomics Platform"/>
            <consortium name="The Broad Institute Genome Sequencing Center for Infectious Disease"/>
            <person name="Wu L."/>
            <person name="Ma J."/>
        </authorList>
    </citation>
    <scope>NUCLEOTIDE SEQUENCE [LARGE SCALE GENOMIC DNA]</scope>
    <source>
        <strain evidence="3">CCUG 48884</strain>
    </source>
</reference>
<keyword evidence="1" id="KW-0175">Coiled coil</keyword>
<dbReference type="EMBL" id="JBHTMC010000032">
    <property type="protein sequence ID" value="MFD1265336.1"/>
    <property type="molecule type" value="Genomic_DNA"/>
</dbReference>
<sequence>MTMAEKFSVRLSPLPLAALDREALRLGLPRSQAAARAIERGLRREDVHQEKTCDPNRLEAAVEAVLARLDELERGVEKLFEAADQAEQKRLANAIRILQGGQK</sequence>
<keyword evidence="3" id="KW-1185">Reference proteome</keyword>
<proteinExistence type="predicted"/>
<gene>
    <name evidence="2" type="ORF">ACFQ4M_17330</name>
</gene>
<evidence type="ECO:0000256" key="1">
    <source>
        <dbReference type="SAM" id="Coils"/>
    </source>
</evidence>
<comment type="caution">
    <text evidence="2">The sequence shown here is derived from an EMBL/GenBank/DDBJ whole genome shotgun (WGS) entry which is preliminary data.</text>
</comment>
<evidence type="ECO:0000313" key="2">
    <source>
        <dbReference type="EMBL" id="MFD1265336.1"/>
    </source>
</evidence>
<protein>
    <recommendedName>
        <fullName evidence="4">Ribbon-helix-helix protein CopG domain-containing protein</fullName>
    </recommendedName>
</protein>
<name>A0ABW3WHR9_9RHOO</name>
<dbReference type="RefSeq" id="WP_277834215.1">
    <property type="nucleotide sequence ID" value="NZ_JARQZE010000012.1"/>
</dbReference>
<accession>A0ABW3WHR9</accession>